<evidence type="ECO:0000259" key="9">
    <source>
        <dbReference type="PROSITE" id="PS51371"/>
    </source>
</evidence>
<dbReference type="Pfam" id="PF02833">
    <property type="entry name" value="DHHA2"/>
    <property type="match status" value="1"/>
</dbReference>
<dbReference type="NCBIfam" id="NF011442">
    <property type="entry name" value="PRK14869.1-4"/>
    <property type="match status" value="1"/>
</dbReference>
<dbReference type="Proteomes" id="UP000260773">
    <property type="component" value="Unassembled WGS sequence"/>
</dbReference>
<evidence type="ECO:0000313" key="11">
    <source>
        <dbReference type="Proteomes" id="UP000260773"/>
    </source>
</evidence>
<dbReference type="InterPro" id="IPR010766">
    <property type="entry name" value="DRTGG"/>
</dbReference>
<dbReference type="SMART" id="SM01131">
    <property type="entry name" value="DHHA2"/>
    <property type="match status" value="1"/>
</dbReference>
<dbReference type="GO" id="GO:0004427">
    <property type="term" value="F:inorganic diphosphate phosphatase activity"/>
    <property type="evidence" value="ECO:0007669"/>
    <property type="project" value="UniProtKB-EC"/>
</dbReference>
<evidence type="ECO:0000256" key="4">
    <source>
        <dbReference type="ARBA" id="ARBA00022801"/>
    </source>
</evidence>
<evidence type="ECO:0000256" key="8">
    <source>
        <dbReference type="PROSITE-ProRule" id="PRU00703"/>
    </source>
</evidence>
<accession>A0A3E2TRC3</accession>
<dbReference type="InterPro" id="IPR000644">
    <property type="entry name" value="CBS_dom"/>
</dbReference>
<evidence type="ECO:0000256" key="6">
    <source>
        <dbReference type="ARBA" id="ARBA00032535"/>
    </source>
</evidence>
<evidence type="ECO:0000256" key="3">
    <source>
        <dbReference type="ARBA" id="ARBA00022723"/>
    </source>
</evidence>
<reference evidence="10 11" key="1">
    <citation type="submission" date="2018-08" db="EMBL/GenBank/DDBJ databases">
        <title>A genome reference for cultivated species of the human gut microbiota.</title>
        <authorList>
            <person name="Zou Y."/>
            <person name="Xue W."/>
            <person name="Luo G."/>
        </authorList>
    </citation>
    <scope>NUCLEOTIDE SEQUENCE [LARGE SCALE GENOMIC DNA]</scope>
    <source>
        <strain evidence="10 11">AF45-17</strain>
    </source>
</reference>
<dbReference type="InterPro" id="IPR004097">
    <property type="entry name" value="DHHA2"/>
</dbReference>
<dbReference type="InterPro" id="IPR038763">
    <property type="entry name" value="DHH_sf"/>
</dbReference>
<keyword evidence="8" id="KW-0129">CBS domain</keyword>
<dbReference type="GO" id="GO:0046872">
    <property type="term" value="F:metal ion binding"/>
    <property type="evidence" value="ECO:0007669"/>
    <property type="project" value="UniProtKB-KW"/>
</dbReference>
<organism evidence="10 11">
    <name type="scientific">Coprococcus catus</name>
    <dbReference type="NCBI Taxonomy" id="116085"/>
    <lineage>
        <taxon>Bacteria</taxon>
        <taxon>Bacillati</taxon>
        <taxon>Bacillota</taxon>
        <taxon>Clostridia</taxon>
        <taxon>Lachnospirales</taxon>
        <taxon>Lachnospiraceae</taxon>
        <taxon>Coprococcus</taxon>
    </lineage>
</organism>
<dbReference type="PANTHER" id="PTHR12112">
    <property type="entry name" value="BNIP - RELATED"/>
    <property type="match status" value="1"/>
</dbReference>
<proteinExistence type="predicted"/>
<dbReference type="Gene3D" id="3.10.310.20">
    <property type="entry name" value="DHHA2 domain"/>
    <property type="match status" value="1"/>
</dbReference>
<dbReference type="FunFam" id="3.90.1640.10:FF:000001">
    <property type="entry name" value="Probable manganese-dependent inorganic pyrophosphatase"/>
    <property type="match status" value="1"/>
</dbReference>
<dbReference type="PANTHER" id="PTHR12112:SF22">
    <property type="entry name" value="MANGANESE-DEPENDENT INORGANIC PYROPHOSPHATASE-RELATED"/>
    <property type="match status" value="1"/>
</dbReference>
<dbReference type="GO" id="GO:0005737">
    <property type="term" value="C:cytoplasm"/>
    <property type="evidence" value="ECO:0007669"/>
    <property type="project" value="InterPro"/>
</dbReference>
<dbReference type="PROSITE" id="PS51371">
    <property type="entry name" value="CBS"/>
    <property type="match status" value="1"/>
</dbReference>
<dbReference type="Pfam" id="PF07085">
    <property type="entry name" value="DRTGG"/>
    <property type="match status" value="1"/>
</dbReference>
<dbReference type="Pfam" id="PF00571">
    <property type="entry name" value="CBS"/>
    <property type="match status" value="2"/>
</dbReference>
<dbReference type="SMART" id="SM00116">
    <property type="entry name" value="CBS"/>
    <property type="match status" value="2"/>
</dbReference>
<dbReference type="SUPFAM" id="SSF54631">
    <property type="entry name" value="CBS-domain pair"/>
    <property type="match status" value="1"/>
</dbReference>
<dbReference type="EC" id="3.6.1.1" evidence="2"/>
<feature type="domain" description="CBS" evidence="9">
    <location>
        <begin position="266"/>
        <end position="324"/>
    </location>
</feature>
<dbReference type="Pfam" id="PF01368">
    <property type="entry name" value="DHH"/>
    <property type="match status" value="1"/>
</dbReference>
<keyword evidence="4" id="KW-0378">Hydrolase</keyword>
<dbReference type="Gene3D" id="3.10.580.10">
    <property type="entry name" value="CBS-domain"/>
    <property type="match status" value="1"/>
</dbReference>
<comment type="catalytic activity">
    <reaction evidence="7">
        <text>diphosphate + H2O = 2 phosphate + H(+)</text>
        <dbReference type="Rhea" id="RHEA:24576"/>
        <dbReference type="ChEBI" id="CHEBI:15377"/>
        <dbReference type="ChEBI" id="CHEBI:15378"/>
        <dbReference type="ChEBI" id="CHEBI:33019"/>
        <dbReference type="ChEBI" id="CHEBI:43474"/>
        <dbReference type="EC" id="3.6.1.1"/>
    </reaction>
</comment>
<dbReference type="InterPro" id="IPR001667">
    <property type="entry name" value="DDH_dom"/>
</dbReference>
<keyword evidence="3" id="KW-0479">Metal-binding</keyword>
<dbReference type="SUPFAM" id="SSF75138">
    <property type="entry name" value="HprK N-terminal domain-like"/>
    <property type="match status" value="1"/>
</dbReference>
<protein>
    <recommendedName>
        <fullName evidence="2">inorganic diphosphatase</fullName>
        <ecNumber evidence="2">3.6.1.1</ecNumber>
    </recommendedName>
    <alternativeName>
        <fullName evidence="6">Pyrophosphate phospho-hydrolase</fullName>
    </alternativeName>
</protein>
<name>A0A3E2TRC3_9FIRM</name>
<evidence type="ECO:0000256" key="1">
    <source>
        <dbReference type="ARBA" id="ARBA00001936"/>
    </source>
</evidence>
<gene>
    <name evidence="10" type="ORF">DW070_03940</name>
</gene>
<comment type="cofactor">
    <cofactor evidence="1">
        <name>Mn(2+)</name>
        <dbReference type="ChEBI" id="CHEBI:29035"/>
    </cofactor>
</comment>
<dbReference type="AlphaFoldDB" id="A0A3E2TRC3"/>
<dbReference type="Gene3D" id="3.40.1390.20">
    <property type="entry name" value="HprK N-terminal domain-like"/>
    <property type="match status" value="1"/>
</dbReference>
<evidence type="ECO:0000256" key="5">
    <source>
        <dbReference type="ARBA" id="ARBA00023211"/>
    </source>
</evidence>
<dbReference type="NCBIfam" id="NF011443">
    <property type="entry name" value="PRK14869.1-5"/>
    <property type="match status" value="1"/>
</dbReference>
<evidence type="ECO:0000256" key="2">
    <source>
        <dbReference type="ARBA" id="ARBA00012146"/>
    </source>
</evidence>
<dbReference type="InterPro" id="IPR028979">
    <property type="entry name" value="Ser_kin/Pase_Hpr-like_N_sf"/>
</dbReference>
<keyword evidence="5" id="KW-0464">Manganese</keyword>
<dbReference type="SUPFAM" id="SSF64182">
    <property type="entry name" value="DHH phosphoesterases"/>
    <property type="match status" value="1"/>
</dbReference>
<evidence type="ECO:0000313" key="10">
    <source>
        <dbReference type="EMBL" id="RGB81300.1"/>
    </source>
</evidence>
<dbReference type="EMBL" id="QVEP01000006">
    <property type="protein sequence ID" value="RGB81300.1"/>
    <property type="molecule type" value="Genomic_DNA"/>
</dbReference>
<comment type="caution">
    <text evidence="10">The sequence shown here is derived from an EMBL/GenBank/DDBJ whole genome shotgun (WGS) entry which is preliminary data.</text>
</comment>
<evidence type="ECO:0000256" key="7">
    <source>
        <dbReference type="ARBA" id="ARBA00047820"/>
    </source>
</evidence>
<dbReference type="InterPro" id="IPR046342">
    <property type="entry name" value="CBS_dom_sf"/>
</dbReference>
<sequence length="560" mass="61962">MAEKKEKIIYISGHRNPDTDSICSAMALADLKNKISARQVADEHADRVVYKAVRAGHLNQETRYVMKAFDVTAPTYMRDARTQIKDIFDDKTQSVSGNISLRQAWKTMRAVKKATLAITDSKGHLEGLISTGDIAKSYMAVFDNCILAQAHTPYVNIIDTVEGELLAGDAKQCVTSGKVVISTANTEIIKDHIDAGDVVILGNRYEAQLCALEQHASVIIVCDGAPVSRTIRKIAGDNGCAVISTAYDTYAVARLINQSLPISYFMTKENLVVFKENSYVDDIKDIMMKERIRDFPVVTEDDCYAGMISRRNLIDMNKKKFILVDHNEADQAINGIEETEIVEIIDHHKLGTIETIKPVNVRNQPVGCTATIIYQMYIENDIEISKTVAGLLCSAIISDTLLFRSPTCTPLDELAAEKLAEIAGLDMEAHAVAMFDAGSDLKSKTNEEILYQDFKKFKSGDTTFGVGQVTSMNAEELNKLKDKMKPFLESARTKENIDMLFLLLTDILSENSYVIYAGAEAENILSQGFNQMPVDGEALLEGVVSRKKQFVPVMMGMLMA</sequence>
<dbReference type="InterPro" id="IPR038222">
    <property type="entry name" value="DHHA2_dom_sf"/>
</dbReference>